<feature type="signal peptide" evidence="1">
    <location>
        <begin position="1"/>
        <end position="27"/>
    </location>
</feature>
<dbReference type="InterPro" id="IPR006311">
    <property type="entry name" value="TAT_signal"/>
</dbReference>
<dbReference type="AlphaFoldDB" id="A0A239FU76"/>
<accession>A0A239FU76</accession>
<name>A0A239FU76_9ACTN</name>
<evidence type="ECO:0000313" key="2">
    <source>
        <dbReference type="EMBL" id="SNS59742.1"/>
    </source>
</evidence>
<keyword evidence="3" id="KW-1185">Reference proteome</keyword>
<proteinExistence type="predicted"/>
<protein>
    <submittedName>
        <fullName evidence="2">Uncharacterized protein</fullName>
    </submittedName>
</protein>
<evidence type="ECO:0000313" key="3">
    <source>
        <dbReference type="Proteomes" id="UP000198415"/>
    </source>
</evidence>
<keyword evidence="1" id="KW-0732">Signal</keyword>
<gene>
    <name evidence="2" type="ORF">SAMN06264365_11928</name>
</gene>
<organism evidence="2 3">
    <name type="scientific">Actinoplanes regularis</name>
    <dbReference type="NCBI Taxonomy" id="52697"/>
    <lineage>
        <taxon>Bacteria</taxon>
        <taxon>Bacillati</taxon>
        <taxon>Actinomycetota</taxon>
        <taxon>Actinomycetes</taxon>
        <taxon>Micromonosporales</taxon>
        <taxon>Micromonosporaceae</taxon>
        <taxon>Actinoplanes</taxon>
    </lineage>
</organism>
<feature type="chain" id="PRO_5012353665" evidence="1">
    <location>
        <begin position="28"/>
        <end position="190"/>
    </location>
</feature>
<reference evidence="2 3" key="1">
    <citation type="submission" date="2017-06" db="EMBL/GenBank/DDBJ databases">
        <authorList>
            <person name="Kim H.J."/>
            <person name="Triplett B.A."/>
        </authorList>
    </citation>
    <scope>NUCLEOTIDE SEQUENCE [LARGE SCALE GENOMIC DNA]</scope>
    <source>
        <strain evidence="2 3">DSM 43151</strain>
    </source>
</reference>
<evidence type="ECO:0000256" key="1">
    <source>
        <dbReference type="SAM" id="SignalP"/>
    </source>
</evidence>
<sequence length="190" mass="20342">MRRRTLLTSAGAGALLTTAGLPDPAQAAPAGPGPALRTYPVQGTDISVALLPGPAATVLLYAARRFHYEIDALHPGDLTTDPTGTILDIRPGWYPPGARDGFLPHQLIVIRDIVAQCDGLLSWGGDSPRTPREGRFEIAVRPADRTLRALAKRLDTDAETPGRRVGAGTALPFTPDRIRRAESIRRGTTR</sequence>
<dbReference type="EMBL" id="FZNR01000019">
    <property type="protein sequence ID" value="SNS59742.1"/>
    <property type="molecule type" value="Genomic_DNA"/>
</dbReference>
<dbReference type="PROSITE" id="PS51318">
    <property type="entry name" value="TAT"/>
    <property type="match status" value="1"/>
</dbReference>
<dbReference type="RefSeq" id="WP_239138703.1">
    <property type="nucleotide sequence ID" value="NZ_BOMU01000086.1"/>
</dbReference>
<dbReference type="Proteomes" id="UP000198415">
    <property type="component" value="Unassembled WGS sequence"/>
</dbReference>